<dbReference type="GO" id="GO:0008395">
    <property type="term" value="F:steroid hydroxylase activity"/>
    <property type="evidence" value="ECO:0007669"/>
    <property type="project" value="TreeGrafter"/>
</dbReference>
<keyword evidence="2" id="KW-0479">Metal-binding</keyword>
<gene>
    <name evidence="3" type="ORF">GXN76_09065</name>
</gene>
<dbReference type="AlphaFoldDB" id="A0A7D4CG17"/>
<dbReference type="GO" id="GO:0006707">
    <property type="term" value="P:cholesterol catabolic process"/>
    <property type="evidence" value="ECO:0007669"/>
    <property type="project" value="TreeGrafter"/>
</dbReference>
<evidence type="ECO:0000256" key="2">
    <source>
        <dbReference type="RuleBase" id="RU000461"/>
    </source>
</evidence>
<reference evidence="3 4" key="1">
    <citation type="submission" date="2020-01" db="EMBL/GenBank/DDBJ databases">
        <authorList>
            <person name="Gulvik C.A."/>
            <person name="Batra D.G."/>
        </authorList>
    </citation>
    <scope>NUCLEOTIDE SEQUENCE [LARGE SCALE GENOMIC DNA]</scope>
    <source>
        <strain evidence="3 4">W9323</strain>
    </source>
</reference>
<dbReference type="InterPro" id="IPR036396">
    <property type="entry name" value="Cyt_P450_sf"/>
</dbReference>
<dbReference type="RefSeq" id="WP_173222474.1">
    <property type="nucleotide sequence ID" value="NZ_CP048104.1"/>
</dbReference>
<proteinExistence type="inferred from homology"/>
<dbReference type="InterPro" id="IPR017972">
    <property type="entry name" value="Cyt_P450_CS"/>
</dbReference>
<sequence>MNTSYVMDSTHINLEEVDLTDPSLYSRENPHLIWHAMRHRAPVHWQNVEEGLGFWSVTKYEDAVKVLKDHNHFTSERGTLLNLLGTEDPAGGRQMVATDPPRHTQIRRPLQQAFNKNALEKHKELIRKEVCQVLQPAFGGELFDFAVASTYLSTSVAGILLDLPAEDWPMLTQLTTMAVAPSDSEYELQDGSRATLERAHREIFAYFQDIIHQRQRSPGEDPISILLSMQVDGKRLDPGAVISNCYSLLLGATVTTPHVPSSTLLELIKSGGYEEWAAYHPEYLVSGLEEAFRWSSPASHFMRYATEDLKIRDTEIKEGEAVVVWLGSANRDEDIFQNPYQFDFRRNPNPHITFGSGRHHCIGHTAARTSLRILFQVLLENFASFELKGEAGYLSSNFISGIKHLPVIGHLRSEAEGKFYG</sequence>
<dbReference type="GO" id="GO:0005506">
    <property type="term" value="F:iron ion binding"/>
    <property type="evidence" value="ECO:0007669"/>
    <property type="project" value="InterPro"/>
</dbReference>
<accession>A0A7D4CG17</accession>
<evidence type="ECO:0000256" key="1">
    <source>
        <dbReference type="ARBA" id="ARBA00010617"/>
    </source>
</evidence>
<dbReference type="GO" id="GO:0020037">
    <property type="term" value="F:heme binding"/>
    <property type="evidence" value="ECO:0007669"/>
    <property type="project" value="InterPro"/>
</dbReference>
<dbReference type="Gene3D" id="1.10.630.10">
    <property type="entry name" value="Cytochrome P450"/>
    <property type="match status" value="1"/>
</dbReference>
<dbReference type="PROSITE" id="PS00086">
    <property type="entry name" value="CYTOCHROME_P450"/>
    <property type="match status" value="1"/>
</dbReference>
<comment type="similarity">
    <text evidence="1 2">Belongs to the cytochrome P450 family.</text>
</comment>
<keyword evidence="2" id="KW-0503">Monooxygenase</keyword>
<keyword evidence="2" id="KW-0560">Oxidoreductase</keyword>
<evidence type="ECO:0000313" key="3">
    <source>
        <dbReference type="EMBL" id="QKG84614.1"/>
    </source>
</evidence>
<keyword evidence="4" id="KW-1185">Reference proteome</keyword>
<dbReference type="InterPro" id="IPR001128">
    <property type="entry name" value="Cyt_P450"/>
</dbReference>
<keyword evidence="2" id="KW-0349">Heme</keyword>
<dbReference type="EMBL" id="CP048104">
    <property type="protein sequence ID" value="QKG84614.1"/>
    <property type="molecule type" value="Genomic_DNA"/>
</dbReference>
<evidence type="ECO:0000313" key="4">
    <source>
        <dbReference type="Proteomes" id="UP000503088"/>
    </source>
</evidence>
<organism evidence="3 4">
    <name type="scientific">Kroppenstedtia pulmonis</name>
    <dbReference type="NCBI Taxonomy" id="1380685"/>
    <lineage>
        <taxon>Bacteria</taxon>
        <taxon>Bacillati</taxon>
        <taxon>Bacillota</taxon>
        <taxon>Bacilli</taxon>
        <taxon>Bacillales</taxon>
        <taxon>Thermoactinomycetaceae</taxon>
        <taxon>Kroppenstedtia</taxon>
    </lineage>
</organism>
<protein>
    <submittedName>
        <fullName evidence="3">Cytochrome P450</fullName>
    </submittedName>
</protein>
<dbReference type="GO" id="GO:0036199">
    <property type="term" value="F:cholest-4-en-3-one 26-monooxygenase activity"/>
    <property type="evidence" value="ECO:0007669"/>
    <property type="project" value="TreeGrafter"/>
</dbReference>
<dbReference type="SUPFAM" id="SSF48264">
    <property type="entry name" value="Cytochrome P450"/>
    <property type="match status" value="1"/>
</dbReference>
<keyword evidence="2" id="KW-0408">Iron</keyword>
<dbReference type="Proteomes" id="UP000503088">
    <property type="component" value="Chromosome"/>
</dbReference>
<dbReference type="Pfam" id="PF00067">
    <property type="entry name" value="p450"/>
    <property type="match status" value="1"/>
</dbReference>
<dbReference type="PANTHER" id="PTHR46696:SF4">
    <property type="entry name" value="BIOTIN BIOSYNTHESIS CYTOCHROME P450"/>
    <property type="match status" value="1"/>
</dbReference>
<dbReference type="PANTHER" id="PTHR46696">
    <property type="entry name" value="P450, PUTATIVE (EUROFUNG)-RELATED"/>
    <property type="match status" value="1"/>
</dbReference>
<name>A0A7D4CG17_9BACL</name>
<dbReference type="KEGG" id="kpul:GXN76_09065"/>